<feature type="region of interest" description="Disordered" evidence="1">
    <location>
        <begin position="55"/>
        <end position="111"/>
    </location>
</feature>
<evidence type="ECO:0000313" key="3">
    <source>
        <dbReference type="Proteomes" id="UP001172684"/>
    </source>
</evidence>
<reference evidence="2" key="1">
    <citation type="submission" date="2022-10" db="EMBL/GenBank/DDBJ databases">
        <title>Culturing micro-colonial fungi from biological soil crusts in the Mojave desert and describing Neophaeococcomyces mojavensis, and introducing the new genera and species Taxawa tesnikishii.</title>
        <authorList>
            <person name="Kurbessoian T."/>
            <person name="Stajich J.E."/>
        </authorList>
    </citation>
    <scope>NUCLEOTIDE SEQUENCE</scope>
    <source>
        <strain evidence="2">TK_1</strain>
    </source>
</reference>
<feature type="compositionally biased region" description="Polar residues" evidence="1">
    <location>
        <begin position="80"/>
        <end position="97"/>
    </location>
</feature>
<keyword evidence="3" id="KW-1185">Reference proteome</keyword>
<feature type="non-terminal residue" evidence="2">
    <location>
        <position position="167"/>
    </location>
</feature>
<organism evidence="2 3">
    <name type="scientific">Coniosporium apollinis</name>
    <dbReference type="NCBI Taxonomy" id="61459"/>
    <lineage>
        <taxon>Eukaryota</taxon>
        <taxon>Fungi</taxon>
        <taxon>Dikarya</taxon>
        <taxon>Ascomycota</taxon>
        <taxon>Pezizomycotina</taxon>
        <taxon>Dothideomycetes</taxon>
        <taxon>Dothideomycetes incertae sedis</taxon>
        <taxon>Coniosporium</taxon>
    </lineage>
</organism>
<gene>
    <name evidence="2" type="ORF">H2201_009207</name>
</gene>
<evidence type="ECO:0000256" key="1">
    <source>
        <dbReference type="SAM" id="MobiDB-lite"/>
    </source>
</evidence>
<dbReference type="Proteomes" id="UP001172684">
    <property type="component" value="Unassembled WGS sequence"/>
</dbReference>
<evidence type="ECO:0000313" key="2">
    <source>
        <dbReference type="EMBL" id="KAJ9652652.1"/>
    </source>
</evidence>
<protein>
    <submittedName>
        <fullName evidence="2">Uncharacterized protein</fullName>
    </submittedName>
</protein>
<dbReference type="EMBL" id="JAPDRL010000397">
    <property type="protein sequence ID" value="KAJ9652652.1"/>
    <property type="molecule type" value="Genomic_DNA"/>
</dbReference>
<name>A0ABQ9NGS6_9PEZI</name>
<proteinExistence type="predicted"/>
<accession>A0ABQ9NGS6</accession>
<sequence>MAALRRAFQVLGDPVVEGIPEEQMNALWELRKLYSRKVETGNQDRSRLNDGVEATVGEGSHQTPGTTSSGHDTASAVGGQLSSSATNAIGNSQSPQAEDQAVPSASDATLKPHEAASSPLLLDAMDKLTARIPQQNHQTPPSTTHGRLLIWGAGSTAESNVLRYLKT</sequence>
<comment type="caution">
    <text evidence="2">The sequence shown here is derived from an EMBL/GenBank/DDBJ whole genome shotgun (WGS) entry which is preliminary data.</text>
</comment>
<feature type="compositionally biased region" description="Polar residues" evidence="1">
    <location>
        <begin position="60"/>
        <end position="72"/>
    </location>
</feature>